<evidence type="ECO:0000313" key="2">
    <source>
        <dbReference type="EMBL" id="CAF4716974.1"/>
    </source>
</evidence>
<dbReference type="EMBL" id="CAJNXB010000508">
    <property type="protein sequence ID" value="CAF3060632.1"/>
    <property type="molecule type" value="Genomic_DNA"/>
</dbReference>
<dbReference type="Proteomes" id="UP000663825">
    <property type="component" value="Unassembled WGS sequence"/>
</dbReference>
<proteinExistence type="predicted"/>
<gene>
    <name evidence="1" type="ORF">TIS948_LOCUS4536</name>
    <name evidence="2" type="ORF">UJA718_LOCUS37043</name>
</gene>
<organism evidence="2 3">
    <name type="scientific">Rotaria socialis</name>
    <dbReference type="NCBI Taxonomy" id="392032"/>
    <lineage>
        <taxon>Eukaryota</taxon>
        <taxon>Metazoa</taxon>
        <taxon>Spiralia</taxon>
        <taxon>Gnathifera</taxon>
        <taxon>Rotifera</taxon>
        <taxon>Eurotatoria</taxon>
        <taxon>Bdelloidea</taxon>
        <taxon>Philodinida</taxon>
        <taxon>Philodinidae</taxon>
        <taxon>Rotaria</taxon>
    </lineage>
</organism>
<protein>
    <submittedName>
        <fullName evidence="2">Uncharacterized protein</fullName>
    </submittedName>
</protein>
<evidence type="ECO:0000313" key="1">
    <source>
        <dbReference type="EMBL" id="CAF3060632.1"/>
    </source>
</evidence>
<dbReference type="AlphaFoldDB" id="A0A821JDU3"/>
<accession>A0A821JDU3</accession>
<sequence>DIIEISNSLDDDDFFLQVDPLAAKESVTVAPRITAAAASTN</sequence>
<keyword evidence="3" id="KW-1185">Reference proteome</keyword>
<comment type="caution">
    <text evidence="2">The sequence shown here is derived from an EMBL/GenBank/DDBJ whole genome shotgun (WGS) entry which is preliminary data.</text>
</comment>
<feature type="non-terminal residue" evidence="2">
    <location>
        <position position="1"/>
    </location>
</feature>
<name>A0A821JDU3_9BILA</name>
<dbReference type="EMBL" id="CAJOBP010036364">
    <property type="protein sequence ID" value="CAF4716974.1"/>
    <property type="molecule type" value="Genomic_DNA"/>
</dbReference>
<reference evidence="2" key="1">
    <citation type="submission" date="2021-02" db="EMBL/GenBank/DDBJ databases">
        <authorList>
            <person name="Nowell W R."/>
        </authorList>
    </citation>
    <scope>NUCLEOTIDE SEQUENCE</scope>
</reference>
<dbReference type="Proteomes" id="UP000663873">
    <property type="component" value="Unassembled WGS sequence"/>
</dbReference>
<evidence type="ECO:0000313" key="3">
    <source>
        <dbReference type="Proteomes" id="UP000663873"/>
    </source>
</evidence>